<comment type="subcellular location">
    <subcellularLocation>
        <location evidence="1">Secreted</location>
        <location evidence="1">Extracellular space</location>
        <location evidence="1">Extracellular matrix</location>
    </subcellularLocation>
</comment>
<keyword evidence="3" id="KW-0272">Extracellular matrix</keyword>
<proteinExistence type="predicted"/>
<dbReference type="Ensembl" id="ENSAPOT00000027875.1">
    <property type="protein sequence ID" value="ENSAPOP00000018327.1"/>
    <property type="gene ID" value="ENSAPOG00000021656.1"/>
</dbReference>
<dbReference type="InterPro" id="IPR050392">
    <property type="entry name" value="Collagen/C1q_domain"/>
</dbReference>
<dbReference type="AlphaFoldDB" id="A0A3Q1FRP3"/>
<organism evidence="5 6">
    <name type="scientific">Acanthochromis polyacanthus</name>
    <name type="common">spiny chromis</name>
    <dbReference type="NCBI Taxonomy" id="80966"/>
    <lineage>
        <taxon>Eukaryota</taxon>
        <taxon>Metazoa</taxon>
        <taxon>Chordata</taxon>
        <taxon>Craniata</taxon>
        <taxon>Vertebrata</taxon>
        <taxon>Euteleostomi</taxon>
        <taxon>Actinopterygii</taxon>
        <taxon>Neopterygii</taxon>
        <taxon>Teleostei</taxon>
        <taxon>Neoteleostei</taxon>
        <taxon>Acanthomorphata</taxon>
        <taxon>Ovalentaria</taxon>
        <taxon>Pomacentridae</taxon>
        <taxon>Acanthochromis</taxon>
    </lineage>
</organism>
<dbReference type="Pfam" id="PF00386">
    <property type="entry name" value="C1q"/>
    <property type="match status" value="1"/>
</dbReference>
<dbReference type="InterPro" id="IPR001073">
    <property type="entry name" value="C1q_dom"/>
</dbReference>
<evidence type="ECO:0000259" key="4">
    <source>
        <dbReference type="PROSITE" id="PS50871"/>
    </source>
</evidence>
<dbReference type="GeneTree" id="ENSGT01140000283540"/>
<sequence length="110" mass="12499">MTGISLLFFCAGYFIAPVRGVYYFSFNFFCWTQPTKTCGGSLYHNGNRMVSWYGYSRYNPSSGSNSAVLLLQVGDHVNVRLWADMVVSDNVNKYSTFSGFFIVKLNDNRL</sequence>
<dbReference type="InParanoid" id="A0A3Q1FRP3"/>
<reference evidence="5" key="2">
    <citation type="submission" date="2025-09" db="UniProtKB">
        <authorList>
            <consortium name="Ensembl"/>
        </authorList>
    </citation>
    <scope>IDENTIFICATION</scope>
</reference>
<keyword evidence="6" id="KW-1185">Reference proteome</keyword>
<feature type="domain" description="C1q" evidence="4">
    <location>
        <begin position="1"/>
        <end position="108"/>
    </location>
</feature>
<evidence type="ECO:0000313" key="5">
    <source>
        <dbReference type="Ensembl" id="ENSAPOP00000018327.1"/>
    </source>
</evidence>
<dbReference type="PROSITE" id="PS50871">
    <property type="entry name" value="C1Q"/>
    <property type="match status" value="1"/>
</dbReference>
<accession>A0A3Q1FRP3</accession>
<name>A0A3Q1FRP3_9TELE</name>
<evidence type="ECO:0000256" key="2">
    <source>
        <dbReference type="ARBA" id="ARBA00022525"/>
    </source>
</evidence>
<dbReference type="PANTHER" id="PTHR15427:SF50">
    <property type="entry name" value="COMPLEMENT C1Q TUMOR NECROSIS FACTOR-RELATED PROTEIN 2-LIKE"/>
    <property type="match status" value="1"/>
</dbReference>
<evidence type="ECO:0000256" key="1">
    <source>
        <dbReference type="ARBA" id="ARBA00004498"/>
    </source>
</evidence>
<protein>
    <recommendedName>
        <fullName evidence="4">C1q domain-containing protein</fullName>
    </recommendedName>
</protein>
<dbReference type="PRINTS" id="PR00007">
    <property type="entry name" value="COMPLEMNTC1Q"/>
</dbReference>
<dbReference type="PANTHER" id="PTHR15427">
    <property type="entry name" value="EMILIN ELASTIN MICROFIBRIL INTERFACE-LOCATED PROTEIN ELASTIN MICROFIBRIL INTERFACER"/>
    <property type="match status" value="1"/>
</dbReference>
<keyword evidence="2" id="KW-0964">Secreted</keyword>
<evidence type="ECO:0000256" key="3">
    <source>
        <dbReference type="ARBA" id="ARBA00022530"/>
    </source>
</evidence>
<dbReference type="Proteomes" id="UP000257200">
    <property type="component" value="Unplaced"/>
</dbReference>
<dbReference type="SUPFAM" id="SSF49842">
    <property type="entry name" value="TNF-like"/>
    <property type="match status" value="1"/>
</dbReference>
<dbReference type="InterPro" id="IPR008983">
    <property type="entry name" value="Tumour_necrosis_fac-like_dom"/>
</dbReference>
<dbReference type="Gene3D" id="2.60.120.40">
    <property type="match status" value="1"/>
</dbReference>
<dbReference type="STRING" id="80966.ENSAPOP00000018327"/>
<reference evidence="5" key="1">
    <citation type="submission" date="2025-08" db="UniProtKB">
        <authorList>
            <consortium name="Ensembl"/>
        </authorList>
    </citation>
    <scope>IDENTIFICATION</scope>
</reference>
<evidence type="ECO:0000313" key="6">
    <source>
        <dbReference type="Proteomes" id="UP000257200"/>
    </source>
</evidence>